<evidence type="ECO:0000259" key="3">
    <source>
        <dbReference type="Pfam" id="PF08240"/>
    </source>
</evidence>
<evidence type="ECO:0000256" key="1">
    <source>
        <dbReference type="ARBA" id="ARBA00023002"/>
    </source>
</evidence>
<dbReference type="PANTHER" id="PTHR43401:SF2">
    <property type="entry name" value="L-THREONINE 3-DEHYDROGENASE"/>
    <property type="match status" value="1"/>
</dbReference>
<feature type="domain" description="Alcohol dehydrogenase-like N-terminal" evidence="3">
    <location>
        <begin position="252"/>
        <end position="359"/>
    </location>
</feature>
<dbReference type="Gene3D" id="3.40.50.720">
    <property type="entry name" value="NAD(P)-binding Rossmann-like Domain"/>
    <property type="match status" value="2"/>
</dbReference>
<dbReference type="Proteomes" id="UP000324585">
    <property type="component" value="Unassembled WGS sequence"/>
</dbReference>
<dbReference type="PANTHER" id="PTHR43401">
    <property type="entry name" value="L-THREONINE 3-DEHYDROGENASE"/>
    <property type="match status" value="1"/>
</dbReference>
<keyword evidence="5" id="KW-1185">Reference proteome</keyword>
<dbReference type="AlphaFoldDB" id="A0A5J4YTM7"/>
<dbReference type="Gene3D" id="3.90.180.10">
    <property type="entry name" value="Medium-chain alcohol dehydrogenases, catalytic domain"/>
    <property type="match status" value="2"/>
</dbReference>
<feature type="compositionally biased region" description="Basic residues" evidence="2">
    <location>
        <begin position="465"/>
        <end position="476"/>
    </location>
</feature>
<reference evidence="5" key="1">
    <citation type="journal article" date="2019" name="Nat. Commun.">
        <title>Expansion of phycobilisome linker gene families in mesophilic red algae.</title>
        <authorList>
            <person name="Lee J."/>
            <person name="Kim D."/>
            <person name="Bhattacharya D."/>
            <person name="Yoon H.S."/>
        </authorList>
    </citation>
    <scope>NUCLEOTIDE SEQUENCE [LARGE SCALE GENOMIC DNA]</scope>
    <source>
        <strain evidence="5">CCMP 1328</strain>
    </source>
</reference>
<dbReference type="EMBL" id="VRMN01000004">
    <property type="protein sequence ID" value="KAA8494528.1"/>
    <property type="molecule type" value="Genomic_DNA"/>
</dbReference>
<feature type="compositionally biased region" description="Acidic residues" evidence="2">
    <location>
        <begin position="534"/>
        <end position="543"/>
    </location>
</feature>
<feature type="compositionally biased region" description="Basic and acidic residues" evidence="2">
    <location>
        <begin position="32"/>
        <end position="58"/>
    </location>
</feature>
<feature type="region of interest" description="Disordered" evidence="2">
    <location>
        <begin position="31"/>
        <end position="58"/>
    </location>
</feature>
<dbReference type="InterPro" id="IPR011032">
    <property type="entry name" value="GroES-like_sf"/>
</dbReference>
<organism evidence="4 5">
    <name type="scientific">Porphyridium purpureum</name>
    <name type="common">Red alga</name>
    <name type="synonym">Porphyridium cruentum</name>
    <dbReference type="NCBI Taxonomy" id="35688"/>
    <lineage>
        <taxon>Eukaryota</taxon>
        <taxon>Rhodophyta</taxon>
        <taxon>Bangiophyceae</taxon>
        <taxon>Porphyridiales</taxon>
        <taxon>Porphyridiaceae</taxon>
        <taxon>Porphyridium</taxon>
    </lineage>
</organism>
<name>A0A5J4YTM7_PORPP</name>
<feature type="region of interest" description="Disordered" evidence="2">
    <location>
        <begin position="603"/>
        <end position="628"/>
    </location>
</feature>
<feature type="region of interest" description="Disordered" evidence="2">
    <location>
        <begin position="451"/>
        <end position="482"/>
    </location>
</feature>
<keyword evidence="1" id="KW-0560">Oxidoreductase</keyword>
<dbReference type="OrthoDB" id="3941538at2759"/>
<sequence length="792" mass="85150">MRISVASHKTSAFRQGAATAVSRARVINSARSEYRRSDGHARPRVESGAEPARRRLPEVDALADENRVQPTGPMPLLSPMARGARANASQPSSARILQQQQQQHHLQYSQPVSGRLHPMSAHLAPAPAPFLAAEGAHVEPGMTTPRSTAAVSAGVVGATGNRMDAVAATASSHVGAPSDQQGVYVNAQSLSKSQGFMQNYLQRDSYHQPGSSAGGSGSSYSRRMGAYGNHALQYRYPSRLLEVSLTLRDPGHDEVLVQVTHSGVSATDLHILADSAAPHIMKIVPGQDVVGKVVSMGRNVTGLNLDDLVCVCPHFVPPMDEFARSGRITVGRDSRSMGINKNGAWGQFCCVNAVQVFRLAPEFQPEWAVLTHEMSAVLNGWRQLQPSLRHEFPRVLVVGGSGLAAILWLLLLRSKGVRDLHFLDTSSRRARVAQDLDFQSSVMSKSILEQLERRNQNNADSPPPKRLRKRKPRTRRSAVGATSDMTFAGAATSTSYAKSLYASSFAQKMAEHFYGKVEFSGNETSGSSLLDSDTPSEDSDDSQVGEREAAVPTQPMSSSAAGSTAAQMDEVNRALEQIGSISIGPDDKDFSAVETSGVREPALAVSRAGDHKSTAPDSSANASRMRPRKKLRNLENMLECMNPPVMGHFDIVIDCSGDGNVLHGLLHVVLPGGSVLLNGTGMLSTGLLLSPIQVYSKELRVIGATAHPSTFVDALAHVHRIQEEVGALSALGARLYSISEYNIALDDARRGEVTKSLFWMSDPRDRNFLANPSTPLLSPAQTPVFNVPILSL</sequence>
<evidence type="ECO:0000256" key="2">
    <source>
        <dbReference type="SAM" id="MobiDB-lite"/>
    </source>
</evidence>
<feature type="compositionally biased region" description="Polar residues" evidence="2">
    <location>
        <begin position="87"/>
        <end position="96"/>
    </location>
</feature>
<protein>
    <submittedName>
        <fullName evidence="4">L-threonine 3-dehydrogenase</fullName>
    </submittedName>
</protein>
<feature type="compositionally biased region" description="Polar residues" evidence="2">
    <location>
        <begin position="554"/>
        <end position="566"/>
    </location>
</feature>
<dbReference type="InterPro" id="IPR013154">
    <property type="entry name" value="ADH-like_N"/>
</dbReference>
<proteinExistence type="predicted"/>
<evidence type="ECO:0000313" key="4">
    <source>
        <dbReference type="EMBL" id="KAA8494528.1"/>
    </source>
</evidence>
<accession>A0A5J4YTM7</accession>
<dbReference type="Pfam" id="PF08240">
    <property type="entry name" value="ADH_N"/>
    <property type="match status" value="1"/>
</dbReference>
<comment type="caution">
    <text evidence="4">The sequence shown here is derived from an EMBL/GenBank/DDBJ whole genome shotgun (WGS) entry which is preliminary data.</text>
</comment>
<feature type="region of interest" description="Disordered" evidence="2">
    <location>
        <begin position="82"/>
        <end position="108"/>
    </location>
</feature>
<dbReference type="InterPro" id="IPR050129">
    <property type="entry name" value="Zn_alcohol_dh"/>
</dbReference>
<evidence type="ECO:0000313" key="5">
    <source>
        <dbReference type="Proteomes" id="UP000324585"/>
    </source>
</evidence>
<dbReference type="GO" id="GO:0016491">
    <property type="term" value="F:oxidoreductase activity"/>
    <property type="evidence" value="ECO:0007669"/>
    <property type="project" value="UniProtKB-KW"/>
</dbReference>
<dbReference type="SUPFAM" id="SSF50129">
    <property type="entry name" value="GroES-like"/>
    <property type="match status" value="1"/>
</dbReference>
<feature type="region of interest" description="Disordered" evidence="2">
    <location>
        <begin position="521"/>
        <end position="567"/>
    </location>
</feature>
<feature type="compositionally biased region" description="Low complexity" evidence="2">
    <location>
        <begin position="97"/>
        <end position="107"/>
    </location>
</feature>
<gene>
    <name evidence="4" type="ORF">FVE85_2769</name>
</gene>